<keyword evidence="6" id="KW-1185">Reference proteome</keyword>
<dbReference type="CDD" id="cd17546">
    <property type="entry name" value="REC_hyHK_CKI1_RcsC-like"/>
    <property type="match status" value="1"/>
</dbReference>
<evidence type="ECO:0000259" key="4">
    <source>
        <dbReference type="PROSITE" id="PS50110"/>
    </source>
</evidence>
<feature type="modified residue" description="4-aspartylphosphate" evidence="3">
    <location>
        <position position="282"/>
    </location>
</feature>
<sequence length="357" mass="40291">MPLKIQHRSRYLRKRSSHSGWKMVHHFLRFPLLGFDDAHRGVQLLRKVVLGYLQDWWAFPVNEGPELGDIVVVNEDIAPLMGAVQKRDVRRPILYKPGGPTRLRAIMKLSIHALKMGHYQYRKTSPPVNMMPGQGRGGSIQQRAWRRNSDESYKITQSSQHVQVWLVRSRSTHFRTCGQIVQSDEAEASPSPPGTPVDPVLATIPVGSGGSLLKSAVKTTAPEVQQQERRPRVFGRGDNSLLRNLLAKWLVKKNYDFKEAVDGLEGVNIFREEGPFDVVVIDLSMPVLDGVAATKQMRRIESESGSVTPELPRPTKILALTGMSSLEDKRKAFDGWRRWLPVAFKTLEDMFTKLGIS</sequence>
<dbReference type="GO" id="GO:0000160">
    <property type="term" value="P:phosphorelay signal transduction system"/>
    <property type="evidence" value="ECO:0007669"/>
    <property type="project" value="UniProtKB-KW"/>
</dbReference>
<dbReference type="PROSITE" id="PS50110">
    <property type="entry name" value="RESPONSE_REGULATORY"/>
    <property type="match status" value="1"/>
</dbReference>
<comment type="caution">
    <text evidence="5">The sequence shown here is derived from an EMBL/GenBank/DDBJ whole genome shotgun (WGS) entry which is preliminary data.</text>
</comment>
<protein>
    <recommendedName>
        <fullName evidence="4">Response regulatory domain-containing protein</fullName>
    </recommendedName>
</protein>
<dbReference type="OrthoDB" id="21225at2759"/>
<dbReference type="Proteomes" id="UP000541558">
    <property type="component" value="Unassembled WGS sequence"/>
</dbReference>
<evidence type="ECO:0000256" key="3">
    <source>
        <dbReference type="PROSITE-ProRule" id="PRU00169"/>
    </source>
</evidence>
<dbReference type="SMART" id="SM00448">
    <property type="entry name" value="REC"/>
    <property type="match status" value="1"/>
</dbReference>
<evidence type="ECO:0000313" key="6">
    <source>
        <dbReference type="Proteomes" id="UP000541558"/>
    </source>
</evidence>
<dbReference type="PANTHER" id="PTHR45339">
    <property type="entry name" value="HYBRID SIGNAL TRANSDUCTION HISTIDINE KINASE J"/>
    <property type="match status" value="1"/>
</dbReference>
<feature type="domain" description="Response regulatory" evidence="4">
    <location>
        <begin position="232"/>
        <end position="357"/>
    </location>
</feature>
<dbReference type="InterPro" id="IPR011006">
    <property type="entry name" value="CheY-like_superfamily"/>
</dbReference>
<reference evidence="5 6" key="1">
    <citation type="journal article" date="2020" name="ISME J.">
        <title>Uncovering the hidden diversity of litter-decomposition mechanisms in mushroom-forming fungi.</title>
        <authorList>
            <person name="Floudas D."/>
            <person name="Bentzer J."/>
            <person name="Ahren D."/>
            <person name="Johansson T."/>
            <person name="Persson P."/>
            <person name="Tunlid A."/>
        </authorList>
    </citation>
    <scope>NUCLEOTIDE SEQUENCE [LARGE SCALE GENOMIC DNA]</scope>
    <source>
        <strain evidence="5 6">CBS 175.51</strain>
    </source>
</reference>
<keyword evidence="2" id="KW-0902">Two-component regulatory system</keyword>
<dbReference type="Pfam" id="PF00072">
    <property type="entry name" value="Response_reg"/>
    <property type="match status" value="1"/>
</dbReference>
<evidence type="ECO:0000313" key="5">
    <source>
        <dbReference type="EMBL" id="KAF5337565.1"/>
    </source>
</evidence>
<organism evidence="5 6">
    <name type="scientific">Ephemerocybe angulata</name>
    <dbReference type="NCBI Taxonomy" id="980116"/>
    <lineage>
        <taxon>Eukaryota</taxon>
        <taxon>Fungi</taxon>
        <taxon>Dikarya</taxon>
        <taxon>Basidiomycota</taxon>
        <taxon>Agaricomycotina</taxon>
        <taxon>Agaricomycetes</taxon>
        <taxon>Agaricomycetidae</taxon>
        <taxon>Agaricales</taxon>
        <taxon>Agaricineae</taxon>
        <taxon>Psathyrellaceae</taxon>
        <taxon>Ephemerocybe</taxon>
    </lineage>
</organism>
<evidence type="ECO:0000256" key="1">
    <source>
        <dbReference type="ARBA" id="ARBA00022553"/>
    </source>
</evidence>
<keyword evidence="1 3" id="KW-0597">Phosphoprotein</keyword>
<dbReference type="AlphaFoldDB" id="A0A8H5C9F6"/>
<accession>A0A8H5C9F6</accession>
<dbReference type="SUPFAM" id="SSF52172">
    <property type="entry name" value="CheY-like"/>
    <property type="match status" value="1"/>
</dbReference>
<evidence type="ECO:0000256" key="2">
    <source>
        <dbReference type="ARBA" id="ARBA00023012"/>
    </source>
</evidence>
<name>A0A8H5C9F6_9AGAR</name>
<dbReference type="PANTHER" id="PTHR45339:SF1">
    <property type="entry name" value="HYBRID SIGNAL TRANSDUCTION HISTIDINE KINASE J"/>
    <property type="match status" value="1"/>
</dbReference>
<proteinExistence type="predicted"/>
<dbReference type="EMBL" id="JAACJK010000051">
    <property type="protein sequence ID" value="KAF5337565.1"/>
    <property type="molecule type" value="Genomic_DNA"/>
</dbReference>
<dbReference type="Gene3D" id="3.40.50.2300">
    <property type="match status" value="1"/>
</dbReference>
<dbReference type="InterPro" id="IPR001789">
    <property type="entry name" value="Sig_transdc_resp-reg_receiver"/>
</dbReference>
<gene>
    <name evidence="5" type="ORF">D9611_015009</name>
</gene>